<feature type="transmembrane region" description="Helical" evidence="1">
    <location>
        <begin position="129"/>
        <end position="158"/>
    </location>
</feature>
<dbReference type="Proteomes" id="UP000295444">
    <property type="component" value="Unassembled WGS sequence"/>
</dbReference>
<gene>
    <name evidence="2" type="ORF">EV186_105171</name>
</gene>
<keyword evidence="1" id="KW-1133">Transmembrane helix</keyword>
<dbReference type="AlphaFoldDB" id="A0A4R6S578"/>
<feature type="transmembrane region" description="Helical" evidence="1">
    <location>
        <begin position="49"/>
        <end position="72"/>
    </location>
</feature>
<sequence length="292" mass="30728">MSSMPQPRTGVIHDIGYQRYEGPRLGRGYAARSLYVHSVRSSFGLGRSAWAKVLPIGLLGMASIASLILVVINTQLPEPVLDYAGIASTFTYAATVFVAIVAPELVSVDLRTNLLQLYLSRPIRRSDYALAKLAALATATFVLFAVPMLIMFAGMAFSTDDGIAGVFDELGGLCVGLLAAVVHAALLAAIALPLASLSGRRVFASGIIIAVFLLTAPVSAALEAFSYDSAAGHLAGLIDPSRLLAGVDQWLFGVDLRLVNVGGFGAVYGLLTVVLIVAGTACALWRYRKVKS</sequence>
<organism evidence="2 3">
    <name type="scientific">Labedaea rhizosphaerae</name>
    <dbReference type="NCBI Taxonomy" id="598644"/>
    <lineage>
        <taxon>Bacteria</taxon>
        <taxon>Bacillati</taxon>
        <taxon>Actinomycetota</taxon>
        <taxon>Actinomycetes</taxon>
        <taxon>Pseudonocardiales</taxon>
        <taxon>Pseudonocardiaceae</taxon>
        <taxon>Labedaea</taxon>
    </lineage>
</organism>
<feature type="transmembrane region" description="Helical" evidence="1">
    <location>
        <begin position="170"/>
        <end position="195"/>
    </location>
</feature>
<feature type="transmembrane region" description="Helical" evidence="1">
    <location>
        <begin position="84"/>
        <end position="108"/>
    </location>
</feature>
<evidence type="ECO:0000256" key="1">
    <source>
        <dbReference type="SAM" id="Phobius"/>
    </source>
</evidence>
<reference evidence="2 3" key="1">
    <citation type="submission" date="2019-03" db="EMBL/GenBank/DDBJ databases">
        <title>Genomic Encyclopedia of Type Strains, Phase IV (KMG-IV): sequencing the most valuable type-strain genomes for metagenomic binning, comparative biology and taxonomic classification.</title>
        <authorList>
            <person name="Goeker M."/>
        </authorList>
    </citation>
    <scope>NUCLEOTIDE SEQUENCE [LARGE SCALE GENOMIC DNA]</scope>
    <source>
        <strain evidence="2 3">DSM 45361</strain>
    </source>
</reference>
<name>A0A4R6S578_LABRH</name>
<evidence type="ECO:0000313" key="2">
    <source>
        <dbReference type="EMBL" id="TDP94939.1"/>
    </source>
</evidence>
<proteinExistence type="predicted"/>
<dbReference type="EMBL" id="SNXZ01000005">
    <property type="protein sequence ID" value="TDP94939.1"/>
    <property type="molecule type" value="Genomic_DNA"/>
</dbReference>
<keyword evidence="1" id="KW-0812">Transmembrane</keyword>
<feature type="transmembrane region" description="Helical" evidence="1">
    <location>
        <begin position="266"/>
        <end position="287"/>
    </location>
</feature>
<keyword evidence="3" id="KW-1185">Reference proteome</keyword>
<feature type="transmembrane region" description="Helical" evidence="1">
    <location>
        <begin position="202"/>
        <end position="222"/>
    </location>
</feature>
<evidence type="ECO:0000313" key="3">
    <source>
        <dbReference type="Proteomes" id="UP000295444"/>
    </source>
</evidence>
<accession>A0A4R6S578</accession>
<protein>
    <submittedName>
        <fullName evidence="2">ABC-2 type transport system permease protein</fullName>
    </submittedName>
</protein>
<comment type="caution">
    <text evidence="2">The sequence shown here is derived from an EMBL/GenBank/DDBJ whole genome shotgun (WGS) entry which is preliminary data.</text>
</comment>
<keyword evidence="1" id="KW-0472">Membrane</keyword>